<dbReference type="AlphaFoldDB" id="A0A6L9SFC2"/>
<dbReference type="SUPFAM" id="SSF51735">
    <property type="entry name" value="NAD(P)-binding Rossmann-fold domains"/>
    <property type="match status" value="1"/>
</dbReference>
<accession>A0A6L9SFC2</accession>
<dbReference type="PANTHER" id="PTHR43818:SF11">
    <property type="entry name" value="BCDNA.GH03377"/>
    <property type="match status" value="1"/>
</dbReference>
<comment type="caution">
    <text evidence="3">The sequence shown here is derived from an EMBL/GenBank/DDBJ whole genome shotgun (WGS) entry which is preliminary data.</text>
</comment>
<dbReference type="InterPro" id="IPR036291">
    <property type="entry name" value="NAD(P)-bd_dom_sf"/>
</dbReference>
<organism evidence="3 4">
    <name type="scientific">Phytoactinopolyspora halotolerans</name>
    <dbReference type="NCBI Taxonomy" id="1981512"/>
    <lineage>
        <taxon>Bacteria</taxon>
        <taxon>Bacillati</taxon>
        <taxon>Actinomycetota</taxon>
        <taxon>Actinomycetes</taxon>
        <taxon>Jiangellales</taxon>
        <taxon>Jiangellaceae</taxon>
        <taxon>Phytoactinopolyspora</taxon>
    </lineage>
</organism>
<dbReference type="InterPro" id="IPR000683">
    <property type="entry name" value="Gfo/Idh/MocA-like_OxRdtase_N"/>
</dbReference>
<feature type="domain" description="Gfo/Idh/MocA-like oxidoreductase N-terminal" evidence="2">
    <location>
        <begin position="15"/>
        <end position="134"/>
    </location>
</feature>
<dbReference type="InterPro" id="IPR050463">
    <property type="entry name" value="Gfo/Idh/MocA_oxidrdct_glycsds"/>
</dbReference>
<evidence type="ECO:0000256" key="1">
    <source>
        <dbReference type="ARBA" id="ARBA00023002"/>
    </source>
</evidence>
<dbReference type="Gene3D" id="3.40.50.720">
    <property type="entry name" value="NAD(P)-binding Rossmann-like Domain"/>
    <property type="match status" value="1"/>
</dbReference>
<proteinExistence type="predicted"/>
<gene>
    <name evidence="3" type="ORF">G1H10_27435</name>
</gene>
<evidence type="ECO:0000259" key="2">
    <source>
        <dbReference type="Pfam" id="PF01408"/>
    </source>
</evidence>
<dbReference type="Gene3D" id="3.30.360.10">
    <property type="entry name" value="Dihydrodipicolinate Reductase, domain 2"/>
    <property type="match status" value="1"/>
</dbReference>
<dbReference type="PANTHER" id="PTHR43818">
    <property type="entry name" value="BCDNA.GH03377"/>
    <property type="match status" value="1"/>
</dbReference>
<dbReference type="SUPFAM" id="SSF55347">
    <property type="entry name" value="Glyceraldehyde-3-phosphate dehydrogenase-like, C-terminal domain"/>
    <property type="match status" value="1"/>
</dbReference>
<dbReference type="Pfam" id="PF01408">
    <property type="entry name" value="GFO_IDH_MocA"/>
    <property type="match status" value="1"/>
</dbReference>
<dbReference type="RefSeq" id="WP_163743982.1">
    <property type="nucleotide sequence ID" value="NZ_JAAGOA010000027.1"/>
</dbReference>
<dbReference type="GO" id="GO:0000166">
    <property type="term" value="F:nucleotide binding"/>
    <property type="evidence" value="ECO:0007669"/>
    <property type="project" value="InterPro"/>
</dbReference>
<name>A0A6L9SFC2_9ACTN</name>
<dbReference type="Proteomes" id="UP000475214">
    <property type="component" value="Unassembled WGS sequence"/>
</dbReference>
<dbReference type="GO" id="GO:0016491">
    <property type="term" value="F:oxidoreductase activity"/>
    <property type="evidence" value="ECO:0007669"/>
    <property type="project" value="UniProtKB-KW"/>
</dbReference>
<reference evidence="3 4" key="1">
    <citation type="submission" date="2020-02" db="EMBL/GenBank/DDBJ databases">
        <authorList>
            <person name="Li X.-J."/>
            <person name="Han X.-M."/>
        </authorList>
    </citation>
    <scope>NUCLEOTIDE SEQUENCE [LARGE SCALE GENOMIC DNA]</scope>
    <source>
        <strain evidence="3 4">CCTCC AB 2017055</strain>
    </source>
</reference>
<evidence type="ECO:0000313" key="4">
    <source>
        <dbReference type="Proteomes" id="UP000475214"/>
    </source>
</evidence>
<keyword evidence="1" id="KW-0560">Oxidoreductase</keyword>
<dbReference type="EMBL" id="JAAGOA010000027">
    <property type="protein sequence ID" value="NEE03906.1"/>
    <property type="molecule type" value="Genomic_DNA"/>
</dbReference>
<keyword evidence="4" id="KW-1185">Reference proteome</keyword>
<sequence>MGEIHVEPGGEFEVLRVGFIGAGAHAMQSIYPSLRYGPIELVAVADIARDRADRCAYLYGASETYYDHEQLLEKADVDAVFVVGPAAMHYSVGIDVVEAGKHLFVEKPPAVGLTQAMEMKESAEQAGVSIMVGFMKRFAAAYQRVREIIAQPDFGARLVQLNYAHWVVDDWHENVGYGIHPVDLARYFLGDVTDGTVNRRHFDDGSVLTVELYHVDGGTTQLNLSSCAPGVKESVNVFGASELVEVRNLTHLRRFHRAPSMEAWSALSEKETMSSVWEPEFTIPVASHSNLVIQGYAGEVRYFSERIIEGKSVTPSIDDAIETMRILDAIENAPIGKSDISFRI</sequence>
<evidence type="ECO:0000313" key="3">
    <source>
        <dbReference type="EMBL" id="NEE03906.1"/>
    </source>
</evidence>
<protein>
    <submittedName>
        <fullName evidence="3">Gfo/Idh/MocA family oxidoreductase</fullName>
    </submittedName>
</protein>